<dbReference type="PANTHER" id="PTHR31407">
    <property type="match status" value="1"/>
</dbReference>
<dbReference type="PANTHER" id="PTHR31407:SF16">
    <property type="entry name" value="PSBP DOMAIN-CONTAINING PROTEIN 7, CHLOROPLASTIC"/>
    <property type="match status" value="1"/>
</dbReference>
<reference evidence="3 4" key="1">
    <citation type="submission" date="2024-01" db="EMBL/GenBank/DDBJ databases">
        <title>Genomic insights into the taxonomy and metabolism of the cyanobacterium Pannus brasiliensis CCIBt3594.</title>
        <authorList>
            <person name="Machado M."/>
            <person name="Botero N.B."/>
            <person name="Andreote A.P.D."/>
            <person name="Feitosa A.M.T."/>
            <person name="Popin R."/>
            <person name="Sivonen K."/>
            <person name="Fiore M.F."/>
        </authorList>
    </citation>
    <scope>NUCLEOTIDE SEQUENCE [LARGE SCALE GENOMIC DNA]</scope>
    <source>
        <strain evidence="3 4">CCIBt3594</strain>
    </source>
</reference>
<dbReference type="InterPro" id="IPR016123">
    <property type="entry name" value="Mog1/PsbP_a/b/a-sand"/>
</dbReference>
<dbReference type="GO" id="GO:0005509">
    <property type="term" value="F:calcium ion binding"/>
    <property type="evidence" value="ECO:0007669"/>
    <property type="project" value="InterPro"/>
</dbReference>
<dbReference type="SUPFAM" id="SSF55724">
    <property type="entry name" value="Mog1p/PsbP-like"/>
    <property type="match status" value="1"/>
</dbReference>
<dbReference type="NCBIfam" id="NF040946">
    <property type="entry name" value="PSII_PsbP"/>
    <property type="match status" value="1"/>
</dbReference>
<proteinExistence type="predicted"/>
<evidence type="ECO:0000313" key="4">
    <source>
        <dbReference type="Proteomes" id="UP001328733"/>
    </source>
</evidence>
<dbReference type="EMBL" id="JBAFSM010000005">
    <property type="protein sequence ID" value="MEG3436301.1"/>
    <property type="molecule type" value="Genomic_DNA"/>
</dbReference>
<dbReference type="Pfam" id="PF01789">
    <property type="entry name" value="PsbP"/>
    <property type="match status" value="1"/>
</dbReference>
<dbReference type="Gene3D" id="3.40.1000.10">
    <property type="entry name" value="Mog1/PsbP, alpha/beta/alpha sandwich"/>
    <property type="match status" value="1"/>
</dbReference>
<dbReference type="Proteomes" id="UP001328733">
    <property type="component" value="Unassembled WGS sequence"/>
</dbReference>
<protein>
    <submittedName>
        <fullName evidence="3">Photosystem II reaction center PsbP</fullName>
    </submittedName>
</protein>
<comment type="caution">
    <text evidence="3">The sequence shown here is derived from an EMBL/GenBank/DDBJ whole genome shotgun (WGS) entry which is preliminary data.</text>
</comment>
<feature type="signal peptide" evidence="1">
    <location>
        <begin position="1"/>
        <end position="19"/>
    </location>
</feature>
<evidence type="ECO:0000256" key="1">
    <source>
        <dbReference type="SAM" id="SignalP"/>
    </source>
</evidence>
<dbReference type="AlphaFoldDB" id="A0AAW9QNH8"/>
<dbReference type="PROSITE" id="PS51257">
    <property type="entry name" value="PROKAR_LIPOPROTEIN"/>
    <property type="match status" value="1"/>
</dbReference>
<evidence type="ECO:0000313" key="3">
    <source>
        <dbReference type="EMBL" id="MEG3436301.1"/>
    </source>
</evidence>
<keyword evidence="1" id="KW-0732">Signal</keyword>
<name>A0AAW9QNH8_9CHRO</name>
<dbReference type="RefSeq" id="WP_332863755.1">
    <property type="nucleotide sequence ID" value="NZ_JBAFSM010000005.1"/>
</dbReference>
<accession>A0AAW9QNH8</accession>
<keyword evidence="4" id="KW-1185">Reference proteome</keyword>
<organism evidence="3 4">
    <name type="scientific">Pannus brasiliensis CCIBt3594</name>
    <dbReference type="NCBI Taxonomy" id="1427578"/>
    <lineage>
        <taxon>Bacteria</taxon>
        <taxon>Bacillati</taxon>
        <taxon>Cyanobacteriota</taxon>
        <taxon>Cyanophyceae</taxon>
        <taxon>Oscillatoriophycideae</taxon>
        <taxon>Chroococcales</taxon>
        <taxon>Microcystaceae</taxon>
        <taxon>Pannus</taxon>
    </lineage>
</organism>
<gene>
    <name evidence="3" type="primary">psbP</name>
    <name evidence="3" type="ORF">V0288_04145</name>
</gene>
<feature type="chain" id="PRO_5043779530" evidence="1">
    <location>
        <begin position="20"/>
        <end position="182"/>
    </location>
</feature>
<sequence length="182" mass="20477">MWKVFFALVLLLVSSIVTGCVGSTGGLQSYVNAKGGYQFLYPNGWTRVEVKKSAGVDVVFHDIIETTENVSVIINPVTDNKTLADLGTPTEVGYRLLKNHSLNPALDKEVDLIRAESRQQNGQEYYLLEYQVKFPDDRERHNLASVTARNGKLYSFNLSTSQKRWAKVHELFETIVDSFSVT</sequence>
<feature type="domain" description="PsbP C-terminal" evidence="2">
    <location>
        <begin position="26"/>
        <end position="181"/>
    </location>
</feature>
<evidence type="ECO:0000259" key="2">
    <source>
        <dbReference type="Pfam" id="PF01789"/>
    </source>
</evidence>
<dbReference type="InterPro" id="IPR002683">
    <property type="entry name" value="PsbP_C"/>
</dbReference>
<dbReference type="GO" id="GO:0015979">
    <property type="term" value="P:photosynthesis"/>
    <property type="evidence" value="ECO:0007669"/>
    <property type="project" value="InterPro"/>
</dbReference>
<dbReference type="GO" id="GO:0009654">
    <property type="term" value="C:photosystem II oxygen evolving complex"/>
    <property type="evidence" value="ECO:0007669"/>
    <property type="project" value="InterPro"/>
</dbReference>
<dbReference type="GO" id="GO:0019898">
    <property type="term" value="C:extrinsic component of membrane"/>
    <property type="evidence" value="ECO:0007669"/>
    <property type="project" value="InterPro"/>
</dbReference>